<dbReference type="AlphaFoldDB" id="A0A2M4CEU1"/>
<reference evidence="1" key="1">
    <citation type="submission" date="2018-01" db="EMBL/GenBank/DDBJ databases">
        <title>An insight into the sialome of Amazonian anophelines.</title>
        <authorList>
            <person name="Ribeiro J.M."/>
            <person name="Scarpassa V."/>
            <person name="Calvo E."/>
        </authorList>
    </citation>
    <scope>NUCLEOTIDE SEQUENCE</scope>
    <source>
        <tissue evidence="1">Salivary glands</tissue>
    </source>
</reference>
<sequence length="68" mass="7850">MGSIRSVCFLPYRWVGAVFVLHRFIDFCLTSRAMALADSWTSAQEPSNTTWFHLTLSLVWLLRLISMV</sequence>
<dbReference type="EMBL" id="GGFJ01014699">
    <property type="protein sequence ID" value="MBW63840.1"/>
    <property type="molecule type" value="Transcribed_RNA"/>
</dbReference>
<organism evidence="1">
    <name type="scientific">Anopheles marajoara</name>
    <dbReference type="NCBI Taxonomy" id="58244"/>
    <lineage>
        <taxon>Eukaryota</taxon>
        <taxon>Metazoa</taxon>
        <taxon>Ecdysozoa</taxon>
        <taxon>Arthropoda</taxon>
        <taxon>Hexapoda</taxon>
        <taxon>Insecta</taxon>
        <taxon>Pterygota</taxon>
        <taxon>Neoptera</taxon>
        <taxon>Endopterygota</taxon>
        <taxon>Diptera</taxon>
        <taxon>Nematocera</taxon>
        <taxon>Culicoidea</taxon>
        <taxon>Culicidae</taxon>
        <taxon>Anophelinae</taxon>
        <taxon>Anopheles</taxon>
    </lineage>
</organism>
<evidence type="ECO:0000313" key="1">
    <source>
        <dbReference type="EMBL" id="MBW63840.1"/>
    </source>
</evidence>
<name>A0A2M4CEU1_9DIPT</name>
<proteinExistence type="predicted"/>
<protein>
    <submittedName>
        <fullName evidence="1">Putative secreted protein</fullName>
    </submittedName>
</protein>
<accession>A0A2M4CEU1</accession>